<feature type="non-terminal residue" evidence="2">
    <location>
        <position position="59"/>
    </location>
</feature>
<keyword evidence="1" id="KW-0812">Transmembrane</keyword>
<protein>
    <recommendedName>
        <fullName evidence="3">EF-hand domain-containing protein</fullName>
    </recommendedName>
</protein>
<proteinExistence type="predicted"/>
<evidence type="ECO:0008006" key="3">
    <source>
        <dbReference type="Google" id="ProtNLM"/>
    </source>
</evidence>
<sequence>MDSKIDHIKEQLMSGRITRREFAQRLMVLGIAGTSAGTLLTWAERNAFAASPKRGGRLR</sequence>
<feature type="transmembrane region" description="Helical" evidence="1">
    <location>
        <begin position="26"/>
        <end position="43"/>
    </location>
</feature>
<keyword evidence="1" id="KW-0472">Membrane</keyword>
<reference evidence="2" key="1">
    <citation type="submission" date="2018-05" db="EMBL/GenBank/DDBJ databases">
        <authorList>
            <person name="Lanie J.A."/>
            <person name="Ng W.-L."/>
            <person name="Kazmierczak K.M."/>
            <person name="Andrzejewski T.M."/>
            <person name="Davidsen T.M."/>
            <person name="Wayne K.J."/>
            <person name="Tettelin H."/>
            <person name="Glass J.I."/>
            <person name="Rusch D."/>
            <person name="Podicherti R."/>
            <person name="Tsui H.-C.T."/>
            <person name="Winkler M.E."/>
        </authorList>
    </citation>
    <scope>NUCLEOTIDE SEQUENCE</scope>
</reference>
<evidence type="ECO:0000256" key="1">
    <source>
        <dbReference type="SAM" id="Phobius"/>
    </source>
</evidence>
<dbReference type="AlphaFoldDB" id="A0A382GZJ5"/>
<organism evidence="2">
    <name type="scientific">marine metagenome</name>
    <dbReference type="NCBI Taxonomy" id="408172"/>
    <lineage>
        <taxon>unclassified sequences</taxon>
        <taxon>metagenomes</taxon>
        <taxon>ecological metagenomes</taxon>
    </lineage>
</organism>
<gene>
    <name evidence="2" type="ORF">METZ01_LOCUS233233</name>
</gene>
<name>A0A382GZJ5_9ZZZZ</name>
<accession>A0A382GZJ5</accession>
<dbReference type="EMBL" id="UINC01058293">
    <property type="protein sequence ID" value="SVB80379.1"/>
    <property type="molecule type" value="Genomic_DNA"/>
</dbReference>
<keyword evidence="1" id="KW-1133">Transmembrane helix</keyword>
<evidence type="ECO:0000313" key="2">
    <source>
        <dbReference type="EMBL" id="SVB80379.1"/>
    </source>
</evidence>